<dbReference type="InterPro" id="IPR019752">
    <property type="entry name" value="Pyrv/ketoisovalerate_OxRed_cat"/>
</dbReference>
<protein>
    <submittedName>
        <fullName evidence="3">Indolepyruvate oxidoreductase subunit beta</fullName>
    </submittedName>
</protein>
<dbReference type="PANTHER" id="PTHR43854">
    <property type="entry name" value="INDOLEPYRUVATE OXIDOREDUCTASE SUBUNIT IORB"/>
    <property type="match status" value="1"/>
</dbReference>
<dbReference type="InterPro" id="IPR052198">
    <property type="entry name" value="IorB_Oxidoreductase"/>
</dbReference>
<dbReference type="PANTHER" id="PTHR43854:SF1">
    <property type="entry name" value="INDOLEPYRUVATE OXIDOREDUCTASE SUBUNIT IORB"/>
    <property type="match status" value="1"/>
</dbReference>
<feature type="domain" description="Pyruvate/ketoisovalerate oxidoreductase catalytic" evidence="2">
    <location>
        <begin position="22"/>
        <end position="91"/>
    </location>
</feature>
<dbReference type="Pfam" id="PF01558">
    <property type="entry name" value="POR"/>
    <property type="match status" value="1"/>
</dbReference>
<gene>
    <name evidence="3" type="ORF">ENL70_01775</name>
</gene>
<dbReference type="EMBL" id="DRUY01000062">
    <property type="protein sequence ID" value="HHI65264.1"/>
    <property type="molecule type" value="Genomic_DNA"/>
</dbReference>
<dbReference type="Gene3D" id="3.40.920.10">
    <property type="entry name" value="Pyruvate-ferredoxin oxidoreductase, PFOR, domain III"/>
    <property type="match status" value="1"/>
</dbReference>
<dbReference type="SUPFAM" id="SSF53323">
    <property type="entry name" value="Pyruvate-ferredoxin oxidoreductase, PFOR, domain III"/>
    <property type="match status" value="1"/>
</dbReference>
<proteinExistence type="predicted"/>
<accession>A0A7C5KAW0</accession>
<dbReference type="InterPro" id="IPR002869">
    <property type="entry name" value="Pyrv_flavodox_OxRed_cen"/>
</dbReference>
<keyword evidence="3" id="KW-0670">Pyruvate</keyword>
<evidence type="ECO:0000256" key="1">
    <source>
        <dbReference type="ARBA" id="ARBA00023002"/>
    </source>
</evidence>
<reference evidence="3" key="1">
    <citation type="journal article" date="2020" name="mSystems">
        <title>Genome- and Community-Level Interaction Insights into Carbon Utilization and Element Cycling Functions of Hydrothermarchaeota in Hydrothermal Sediment.</title>
        <authorList>
            <person name="Zhou Z."/>
            <person name="Liu Y."/>
            <person name="Xu W."/>
            <person name="Pan J."/>
            <person name="Luo Z.H."/>
            <person name="Li M."/>
        </authorList>
    </citation>
    <scope>NUCLEOTIDE SEQUENCE [LARGE SCALE GENOMIC DNA]</scope>
    <source>
        <strain evidence="3">SpSt-1019</strain>
    </source>
</reference>
<keyword evidence="1" id="KW-0560">Oxidoreductase</keyword>
<name>A0A7C5KAW0_9BACT</name>
<evidence type="ECO:0000259" key="2">
    <source>
        <dbReference type="Pfam" id="PF01558"/>
    </source>
</evidence>
<organism evidence="3">
    <name type="scientific">Thermodesulfobium narugense</name>
    <dbReference type="NCBI Taxonomy" id="184064"/>
    <lineage>
        <taxon>Bacteria</taxon>
        <taxon>Pseudomonadati</taxon>
        <taxon>Thermodesulfobiota</taxon>
        <taxon>Thermodesulfobiia</taxon>
        <taxon>Thermodesulfobiales</taxon>
        <taxon>Thermodesulfobiaceae</taxon>
        <taxon>Thermodesulfobium</taxon>
    </lineage>
</organism>
<evidence type="ECO:0000313" key="3">
    <source>
        <dbReference type="EMBL" id="HHI65264.1"/>
    </source>
</evidence>
<dbReference type="AlphaFoldDB" id="A0A7C5KAW0"/>
<comment type="caution">
    <text evidence="3">The sequence shown here is derived from an EMBL/GenBank/DDBJ whole genome shotgun (WGS) entry which is preliminary data.</text>
</comment>
<sequence length="104" mass="11755">LNRKKILPSIEGKEYPQNIELLLIEKGFIVKCIDAEAIAKQIGNPKVENSIILGFLSVFLPFKKKVWDEIIKSAVPLKTVEINLKAFNEGRRLAKKNAILGRKN</sequence>
<feature type="non-terminal residue" evidence="3">
    <location>
        <position position="1"/>
    </location>
</feature>
<dbReference type="GO" id="GO:0016903">
    <property type="term" value="F:oxidoreductase activity, acting on the aldehyde or oxo group of donors"/>
    <property type="evidence" value="ECO:0007669"/>
    <property type="project" value="InterPro"/>
</dbReference>